<sequence length="87" mass="9996">VDWMNNELKEKQGPTTQDLRNRPLMLEAAKNLTHRRPPIQRSVAPSELQVTTSKTQAEAQVWVQSFRPLPKLRLTCTPQFETGEMPV</sequence>
<comment type="caution">
    <text evidence="1">The sequence shown here is derived from an EMBL/GenBank/DDBJ whole genome shotgun (WGS) entry which is preliminary data.</text>
</comment>
<dbReference type="Proteomes" id="UP000823775">
    <property type="component" value="Unassembled WGS sequence"/>
</dbReference>
<proteinExistence type="predicted"/>
<name>A0ABS8WW40_DATST</name>
<evidence type="ECO:0000313" key="2">
    <source>
        <dbReference type="Proteomes" id="UP000823775"/>
    </source>
</evidence>
<feature type="non-terminal residue" evidence="1">
    <location>
        <position position="1"/>
    </location>
</feature>
<organism evidence="1 2">
    <name type="scientific">Datura stramonium</name>
    <name type="common">Jimsonweed</name>
    <name type="synonym">Common thornapple</name>
    <dbReference type="NCBI Taxonomy" id="4076"/>
    <lineage>
        <taxon>Eukaryota</taxon>
        <taxon>Viridiplantae</taxon>
        <taxon>Streptophyta</taxon>
        <taxon>Embryophyta</taxon>
        <taxon>Tracheophyta</taxon>
        <taxon>Spermatophyta</taxon>
        <taxon>Magnoliopsida</taxon>
        <taxon>eudicotyledons</taxon>
        <taxon>Gunneridae</taxon>
        <taxon>Pentapetalae</taxon>
        <taxon>asterids</taxon>
        <taxon>lamiids</taxon>
        <taxon>Solanales</taxon>
        <taxon>Solanaceae</taxon>
        <taxon>Solanoideae</taxon>
        <taxon>Datureae</taxon>
        <taxon>Datura</taxon>
    </lineage>
</organism>
<evidence type="ECO:0000313" key="1">
    <source>
        <dbReference type="EMBL" id="MCE3217167.1"/>
    </source>
</evidence>
<reference evidence="1 2" key="1">
    <citation type="journal article" date="2021" name="BMC Genomics">
        <title>Datura genome reveals duplications of psychoactive alkaloid biosynthetic genes and high mutation rate following tissue culture.</title>
        <authorList>
            <person name="Rajewski A."/>
            <person name="Carter-House D."/>
            <person name="Stajich J."/>
            <person name="Litt A."/>
        </authorList>
    </citation>
    <scope>NUCLEOTIDE SEQUENCE [LARGE SCALE GENOMIC DNA]</scope>
    <source>
        <strain evidence="1">AR-01</strain>
    </source>
</reference>
<protein>
    <submittedName>
        <fullName evidence="1">Uncharacterized protein</fullName>
    </submittedName>
</protein>
<accession>A0ABS8WW40</accession>
<gene>
    <name evidence="1" type="ORF">HAX54_010722</name>
</gene>
<keyword evidence="2" id="KW-1185">Reference proteome</keyword>
<dbReference type="EMBL" id="JACEIK010015978">
    <property type="protein sequence ID" value="MCE3217167.1"/>
    <property type="molecule type" value="Genomic_DNA"/>
</dbReference>